<dbReference type="InterPro" id="IPR020537">
    <property type="entry name" value="ATP_synth_F0_csu_DDCD_BS"/>
</dbReference>
<comment type="subcellular location">
    <subcellularLocation>
        <location evidence="1">Membrane</location>
        <topology evidence="1">Multi-pass membrane protein</topology>
    </subcellularLocation>
    <subcellularLocation>
        <location evidence="2">Mitochondrion</location>
    </subcellularLocation>
</comment>
<accession>A0A504WWN6</accession>
<reference evidence="15" key="1">
    <citation type="submission" date="2019-02" db="EMBL/GenBank/DDBJ databases">
        <title>FDA dAtabase for Regulatory Grade micrObial Sequences (FDA-ARGOS): Supporting development and validation of Infectious Disease Dx tests.</title>
        <authorList>
            <person name="Duncan R."/>
            <person name="Fisher C."/>
            <person name="Tallon L."/>
            <person name="Sadzewicz L."/>
            <person name="Sengamalay N."/>
            <person name="Ott S."/>
            <person name="Godinez A."/>
            <person name="Nagaraj S."/>
            <person name="Vavikolanu K."/>
            <person name="Nadendla S."/>
            <person name="Aluvathingal J."/>
            <person name="Sichtig H."/>
        </authorList>
    </citation>
    <scope>NUCLEOTIDE SEQUENCE [LARGE SCALE GENOMIC DNA]</scope>
    <source>
        <strain evidence="15">FDAARGOS_361</strain>
    </source>
</reference>
<evidence type="ECO:0000256" key="7">
    <source>
        <dbReference type="ARBA" id="ARBA00022781"/>
    </source>
</evidence>
<dbReference type="InterPro" id="IPR038662">
    <property type="entry name" value="ATP_synth_F0_csu_sf"/>
</dbReference>
<comment type="similarity">
    <text evidence="3">Belongs to the ATPase C chain family.</text>
</comment>
<evidence type="ECO:0000256" key="2">
    <source>
        <dbReference type="ARBA" id="ARBA00004173"/>
    </source>
</evidence>
<evidence type="ECO:0000256" key="11">
    <source>
        <dbReference type="ARBA" id="ARBA00023136"/>
    </source>
</evidence>
<evidence type="ECO:0000313" key="14">
    <source>
        <dbReference type="EMBL" id="TPP41096.1"/>
    </source>
</evidence>
<dbReference type="PROSITE" id="PS00605">
    <property type="entry name" value="ATPASE_C"/>
    <property type="match status" value="1"/>
</dbReference>
<keyword evidence="4" id="KW-0813">Transport</keyword>
<dbReference type="SUPFAM" id="SSF48371">
    <property type="entry name" value="ARM repeat"/>
    <property type="match status" value="1"/>
</dbReference>
<evidence type="ECO:0000256" key="1">
    <source>
        <dbReference type="ARBA" id="ARBA00004141"/>
    </source>
</evidence>
<evidence type="ECO:0000259" key="13">
    <source>
        <dbReference type="Pfam" id="PF00137"/>
    </source>
</evidence>
<dbReference type="HAMAP" id="MF_01396">
    <property type="entry name" value="ATP_synth_c_bact"/>
    <property type="match status" value="1"/>
</dbReference>
<keyword evidence="5" id="KW-0138">CF(0)</keyword>
<keyword evidence="8 12" id="KW-1133">Transmembrane helix</keyword>
<dbReference type="VEuPathDB" id="TriTrypDB:LdCL_070017800"/>
<dbReference type="Gene3D" id="1.20.20.10">
    <property type="entry name" value="F1F0 ATP synthase subunit C"/>
    <property type="match status" value="1"/>
</dbReference>
<dbReference type="VEuPathDB" id="TriTrypDB:LDHU3_26.0590"/>
<dbReference type="InterPro" id="IPR035921">
    <property type="entry name" value="F/V-ATP_Csub_sf"/>
</dbReference>
<protein>
    <submittedName>
        <fullName evidence="14">ATP synthase subunit C family protein</fullName>
    </submittedName>
</protein>
<keyword evidence="11 12" id="KW-0472">Membrane</keyword>
<keyword evidence="10" id="KW-0446">Lipid-binding</keyword>
<dbReference type="SUPFAM" id="SSF81333">
    <property type="entry name" value="F1F0 ATP synthase subunit C"/>
    <property type="match status" value="1"/>
</dbReference>
<dbReference type="GO" id="GO:0033177">
    <property type="term" value="C:proton-transporting two-sector ATPase complex, proton-transporting domain"/>
    <property type="evidence" value="ECO:0007669"/>
    <property type="project" value="InterPro"/>
</dbReference>
<dbReference type="GO" id="GO:0015986">
    <property type="term" value="P:proton motive force-driven ATP synthesis"/>
    <property type="evidence" value="ECO:0007669"/>
    <property type="project" value="InterPro"/>
</dbReference>
<dbReference type="VEuPathDB" id="TriTrypDB:LdBPK_260460.1"/>
<keyword evidence="9" id="KW-0406">Ion transport</keyword>
<dbReference type="PRINTS" id="PR00124">
    <property type="entry name" value="ATPASEC"/>
</dbReference>
<dbReference type="VEuPathDB" id="TriTrypDB:LdCL_260010100"/>
<keyword evidence="7" id="KW-0375">Hydrogen ion transport</keyword>
<dbReference type="InterPro" id="IPR002379">
    <property type="entry name" value="ATPase_proteolipid_c-like_dom"/>
</dbReference>
<feature type="domain" description="V-ATPase proteolipid subunit C-like" evidence="13">
    <location>
        <begin position="1023"/>
        <end position="1084"/>
    </location>
</feature>
<name>A0A504WWN6_LEIDO</name>
<dbReference type="InterPro" id="IPR016024">
    <property type="entry name" value="ARM-type_fold"/>
</dbReference>
<sequence length="1087" mass="115855">MHANTSGVTRSTMDALFEVLRSSVDNAARKQAAAQLRDLQEREPEVFLQHTYDGIASQQLQAELRFFLCTLVIAFLDESWHNAVPKETQERFLESYVRLLLAEANPPILLARKVSRIVALMAKRGSRRAQLGALPLAIQHVVTSYVSELEKATAAQSHARATYVLLYLHVFLKEMQGCRIGNVFEGVCRACVAPLSGVFSLLPSETGMLEAHDLCLYLFKCSLRTFGRGVFDPAFCHFFLAATWRLAAGLGQDAPDSPNAERRQRLLEYALKTHEATVVFFPSRLHELGISFFVLADEAAAAAPSASTPSSAHDTPEHSIFRLLSAVVSSPVGDVVSEKAVCRALRFFTSLLSAEDGDAFIAHCLQCYTTSMYFAPFLQHIVSAYLADTTTPEALSEWSRHPEQVAAGLDVDMDDETSTMSCAEQLFLALTGSTACAGPSLAAAWAAVNQLLQEGDVGPVTAALHAIGIGYYTMASEDTSSYLGFLRGKLLPLLDPATLAQTSPFDRRAVLSALETVLQHAVATQSVVLVLVALKSTENFVSDNHFTLSDVPPTMVNTVLRTVQELLSRVQSPTTIKGLAGLVHVLVEKGALQSQGDALVQLFLPPALAVIESYESRAANAGGTGAAGLGVDADEIGDDEGGADSLSSLNMLLECLGSSLRHGDSDAVIWSLLPCVIVPCTSPTSAATAWVEDNAWELFLVMAQSSRTFFSPAAAEALQMALQHTTRDFGMLPLVFRVVYTLLLLRQDGAEEVVSPAHLEAWMTMLRESLSAELCSAVAAATFAVGRTSAGPLSALLCQHAAQALVLSSDVQSEQYTMPLAMVLALSFASATGGEEQQQLAVHVHAAVQSCAPSGTYSQLLEQLVLLLDVSPSTLVSRALARLLEVLCRTSAAPLAGDDLAMVQRAMEGVAATGGSTASVTGADDEDAEDRAAPEMLLELLGDEDIPQGVQRLRELLSVFAPLFHNWRSVPLLCAVTPASLVALSNMWSPVARRAAAASSALVVAPRQASTVALSVQGLHYVGTGLAAIALGGVGLGIGAIFGCLLIGCARQPNLTKMLFNYAILGFALTEAIGLFALMLAFLMLFS</sequence>
<feature type="transmembrane region" description="Helical" evidence="12">
    <location>
        <begin position="1059"/>
        <end position="1086"/>
    </location>
</feature>
<dbReference type="GO" id="GO:0015078">
    <property type="term" value="F:proton transmembrane transporter activity"/>
    <property type="evidence" value="ECO:0007669"/>
    <property type="project" value="InterPro"/>
</dbReference>
<evidence type="ECO:0000256" key="3">
    <source>
        <dbReference type="ARBA" id="ARBA00006704"/>
    </source>
</evidence>
<evidence type="ECO:0000256" key="5">
    <source>
        <dbReference type="ARBA" id="ARBA00022547"/>
    </source>
</evidence>
<dbReference type="InterPro" id="IPR011989">
    <property type="entry name" value="ARM-like"/>
</dbReference>
<dbReference type="Gene3D" id="1.25.10.10">
    <property type="entry name" value="Leucine-rich Repeat Variant"/>
    <property type="match status" value="1"/>
</dbReference>
<evidence type="ECO:0000256" key="12">
    <source>
        <dbReference type="SAM" id="Phobius"/>
    </source>
</evidence>
<dbReference type="CDD" id="cd18182">
    <property type="entry name" value="ATP-synt_Fo_c_ATP5G3"/>
    <property type="match status" value="1"/>
</dbReference>
<dbReference type="AlphaFoldDB" id="A0A504WWN6"/>
<keyword evidence="6 12" id="KW-0812">Transmembrane</keyword>
<dbReference type="FunFam" id="1.20.20.10:FF:000008">
    <property type="entry name" value="ATPase subunit 9 homolog"/>
    <property type="match status" value="1"/>
</dbReference>
<dbReference type="VEuPathDB" id="TriTrypDB:LdBPK_240640.1"/>
<dbReference type="GO" id="GO:0005739">
    <property type="term" value="C:mitochondrion"/>
    <property type="evidence" value="ECO:0007669"/>
    <property type="project" value="UniProtKB-SubCell"/>
</dbReference>
<evidence type="ECO:0000256" key="9">
    <source>
        <dbReference type="ARBA" id="ARBA00023065"/>
    </source>
</evidence>
<feature type="transmembrane region" description="Helical" evidence="12">
    <location>
        <begin position="1021"/>
        <end position="1047"/>
    </location>
</feature>
<dbReference type="GO" id="GO:0045259">
    <property type="term" value="C:proton-transporting ATP synthase complex"/>
    <property type="evidence" value="ECO:0007669"/>
    <property type="project" value="UniProtKB-KW"/>
</dbReference>
<organism evidence="14 15">
    <name type="scientific">Leishmania donovani</name>
    <dbReference type="NCBI Taxonomy" id="5661"/>
    <lineage>
        <taxon>Eukaryota</taxon>
        <taxon>Discoba</taxon>
        <taxon>Euglenozoa</taxon>
        <taxon>Kinetoplastea</taxon>
        <taxon>Metakinetoplastina</taxon>
        <taxon>Trypanosomatida</taxon>
        <taxon>Trypanosomatidae</taxon>
        <taxon>Leishmaniinae</taxon>
        <taxon>Leishmania</taxon>
    </lineage>
</organism>
<dbReference type="PANTHER" id="PTHR10031">
    <property type="entry name" value="ATP SYNTHASE LIPID-BINDING PROTEIN, MITOCHONDRIAL"/>
    <property type="match status" value="1"/>
</dbReference>
<evidence type="ECO:0000313" key="15">
    <source>
        <dbReference type="Proteomes" id="UP000318447"/>
    </source>
</evidence>
<dbReference type="EMBL" id="RHLC01000017">
    <property type="protein sequence ID" value="TPP41096.1"/>
    <property type="molecule type" value="Genomic_DNA"/>
</dbReference>
<evidence type="ECO:0000256" key="10">
    <source>
        <dbReference type="ARBA" id="ARBA00023121"/>
    </source>
</evidence>
<dbReference type="Pfam" id="PF00137">
    <property type="entry name" value="ATP-synt_C"/>
    <property type="match status" value="1"/>
</dbReference>
<dbReference type="PANTHER" id="PTHR10031:SF0">
    <property type="entry name" value="ATPASE PROTEIN 9"/>
    <property type="match status" value="1"/>
</dbReference>
<dbReference type="Proteomes" id="UP000318447">
    <property type="component" value="Unassembled WGS sequence"/>
</dbReference>
<dbReference type="GO" id="GO:0008289">
    <property type="term" value="F:lipid binding"/>
    <property type="evidence" value="ECO:0007669"/>
    <property type="project" value="UniProtKB-KW"/>
</dbReference>
<evidence type="ECO:0000256" key="4">
    <source>
        <dbReference type="ARBA" id="ARBA00022448"/>
    </source>
</evidence>
<dbReference type="VEuPathDB" id="TriTrypDB:LDHU3_21.0920"/>
<comment type="caution">
    <text evidence="14">The sequence shown here is derived from an EMBL/GenBank/DDBJ whole genome shotgun (WGS) entry which is preliminary data.</text>
</comment>
<dbReference type="InterPro" id="IPR000454">
    <property type="entry name" value="ATP_synth_F0_csu"/>
</dbReference>
<evidence type="ECO:0000256" key="8">
    <source>
        <dbReference type="ARBA" id="ARBA00022989"/>
    </source>
</evidence>
<evidence type="ECO:0000256" key="6">
    <source>
        <dbReference type="ARBA" id="ARBA00022692"/>
    </source>
</evidence>
<proteinExistence type="inferred from homology"/>
<gene>
    <name evidence="14" type="ORF">CGC21_31635</name>
</gene>